<dbReference type="RefSeq" id="WP_081635183.1">
    <property type="nucleotide sequence ID" value="NZ_CABKRV010000002.1"/>
</dbReference>
<sequence length="80" mass="9457">MTGYSKFHLMRIFKKKTGYTFYNYISSRRIAHASHYLLYTDMSIIDIAFMLNFQSQEAFSRSFKAVYGLPSQVNEGYFIN</sequence>
<dbReference type="InterPro" id="IPR009057">
    <property type="entry name" value="Homeodomain-like_sf"/>
</dbReference>
<evidence type="ECO:0000256" key="3">
    <source>
        <dbReference type="ARBA" id="ARBA00023163"/>
    </source>
</evidence>
<comment type="caution">
    <text evidence="5">The sequence shown here is derived from an EMBL/GenBank/DDBJ whole genome shotgun (WGS) entry which is preliminary data.</text>
</comment>
<evidence type="ECO:0000313" key="5">
    <source>
        <dbReference type="EMBL" id="NHA34684.1"/>
    </source>
</evidence>
<accession>A0ABX0G0L9</accession>
<dbReference type="Pfam" id="PF12833">
    <property type="entry name" value="HTH_18"/>
    <property type="match status" value="1"/>
</dbReference>
<organism evidence="5 6">
    <name type="scientific">Staphylococcus schleiferi</name>
    <dbReference type="NCBI Taxonomy" id="1295"/>
    <lineage>
        <taxon>Bacteria</taxon>
        <taxon>Bacillati</taxon>
        <taxon>Bacillota</taxon>
        <taxon>Bacilli</taxon>
        <taxon>Bacillales</taxon>
        <taxon>Staphylococcaceae</taxon>
        <taxon>Staphylococcus</taxon>
    </lineage>
</organism>
<evidence type="ECO:0000313" key="6">
    <source>
        <dbReference type="Proteomes" id="UP000572988"/>
    </source>
</evidence>
<evidence type="ECO:0000256" key="1">
    <source>
        <dbReference type="ARBA" id="ARBA00023015"/>
    </source>
</evidence>
<dbReference type="Proteomes" id="UP000572988">
    <property type="component" value="Unassembled WGS sequence"/>
</dbReference>
<keyword evidence="2" id="KW-0238">DNA-binding</keyword>
<dbReference type="GeneID" id="99615805"/>
<gene>
    <name evidence="5" type="ORF">C1O36_09205</name>
</gene>
<name>A0ABX0G0L9_STASC</name>
<dbReference type="PROSITE" id="PS01124">
    <property type="entry name" value="HTH_ARAC_FAMILY_2"/>
    <property type="match status" value="1"/>
</dbReference>
<evidence type="ECO:0000256" key="2">
    <source>
        <dbReference type="ARBA" id="ARBA00023125"/>
    </source>
</evidence>
<proteinExistence type="predicted"/>
<keyword evidence="6" id="KW-1185">Reference proteome</keyword>
<reference evidence="5 6" key="1">
    <citation type="submission" date="2018-01" db="EMBL/GenBank/DDBJ databases">
        <title>Complete genome sequence of Staphylococcus Scheliferi isolated from human.</title>
        <authorList>
            <person name="Abouelkhair M.A."/>
            <person name="Bemis D.A."/>
            <person name="Kania S.A."/>
        </authorList>
    </citation>
    <scope>NUCLEOTIDE SEQUENCE [LARGE SCALE GENOMIC DNA]</scope>
    <source>
        <strain evidence="5 6">ATCC 43808</strain>
    </source>
</reference>
<dbReference type="PANTHER" id="PTHR47504">
    <property type="entry name" value="RIGHT ORIGIN-BINDING PROTEIN"/>
    <property type="match status" value="1"/>
</dbReference>
<protein>
    <recommendedName>
        <fullName evidence="4">HTH araC/xylS-type domain-containing protein</fullName>
    </recommendedName>
</protein>
<dbReference type="PANTHER" id="PTHR47504:SF6">
    <property type="entry name" value="ARAC-FAMILY TRANSCRIPTIONAL REGULATOR"/>
    <property type="match status" value="1"/>
</dbReference>
<dbReference type="SUPFAM" id="SSF46689">
    <property type="entry name" value="Homeodomain-like"/>
    <property type="match status" value="1"/>
</dbReference>
<evidence type="ECO:0000259" key="4">
    <source>
        <dbReference type="PROSITE" id="PS01124"/>
    </source>
</evidence>
<dbReference type="SMART" id="SM00342">
    <property type="entry name" value="HTH_ARAC"/>
    <property type="match status" value="1"/>
</dbReference>
<dbReference type="InterPro" id="IPR018060">
    <property type="entry name" value="HTH_AraC"/>
</dbReference>
<dbReference type="Gene3D" id="1.10.10.60">
    <property type="entry name" value="Homeodomain-like"/>
    <property type="match status" value="2"/>
</dbReference>
<feature type="domain" description="HTH araC/xylS-type" evidence="4">
    <location>
        <begin position="1"/>
        <end position="69"/>
    </location>
</feature>
<keyword evidence="1" id="KW-0805">Transcription regulation</keyword>
<dbReference type="EMBL" id="POVK01000031">
    <property type="protein sequence ID" value="NHA34684.1"/>
    <property type="molecule type" value="Genomic_DNA"/>
</dbReference>
<dbReference type="InterPro" id="IPR050959">
    <property type="entry name" value="MarA-like"/>
</dbReference>
<keyword evidence="3" id="KW-0804">Transcription</keyword>